<gene>
    <name evidence="1" type="ORF">ACE1CI_10755</name>
</gene>
<comment type="caution">
    <text evidence="1">The sequence shown here is derived from an EMBL/GenBank/DDBJ whole genome shotgun (WGS) entry which is preliminary data.</text>
</comment>
<evidence type="ECO:0000313" key="1">
    <source>
        <dbReference type="EMBL" id="MFB2893382.1"/>
    </source>
</evidence>
<dbReference type="EMBL" id="JBHFNR010000075">
    <property type="protein sequence ID" value="MFB2893382.1"/>
    <property type="molecule type" value="Genomic_DNA"/>
</dbReference>
<reference evidence="1 2" key="1">
    <citation type="submission" date="2024-09" db="EMBL/GenBank/DDBJ databases">
        <title>Floridaenema gen nov. (Aerosakkonemataceae, Aerosakkonematales ord. nov., Cyanobacteria) from benthic tropical and subtropical fresh waters, with the description of four new species.</title>
        <authorList>
            <person name="Moretto J.A."/>
            <person name="Berthold D.E."/>
            <person name="Lefler F.W."/>
            <person name="Huang I.-S."/>
            <person name="Laughinghouse H. IV."/>
        </authorList>
    </citation>
    <scope>NUCLEOTIDE SEQUENCE [LARGE SCALE GENOMIC DNA]</scope>
    <source>
        <strain evidence="1 2">BLCC-F50</strain>
    </source>
</reference>
<accession>A0ABV4XPJ8</accession>
<name>A0ABV4XPJ8_9CYAN</name>
<dbReference type="RefSeq" id="WP_413263044.1">
    <property type="nucleotide sequence ID" value="NZ_JBHFNR010000075.1"/>
</dbReference>
<keyword evidence="2" id="KW-1185">Reference proteome</keyword>
<dbReference type="Proteomes" id="UP001576784">
    <property type="component" value="Unassembled WGS sequence"/>
</dbReference>
<protein>
    <submittedName>
        <fullName evidence="1">Toxin-antitoxin system, antitoxin component, Xre family protein</fullName>
    </submittedName>
</protein>
<sequence>MKEEYDFSLSVKNPYSPGYYNDTEQLLIEKIRSLSPEKVMEVLDFVDFICQRDEENSLVKSASKLSENAFKKVWDNSEDAEYDQL</sequence>
<proteinExistence type="predicted"/>
<organism evidence="1 2">
    <name type="scientific">Floridaenema flaviceps BLCC-F50</name>
    <dbReference type="NCBI Taxonomy" id="3153642"/>
    <lineage>
        <taxon>Bacteria</taxon>
        <taxon>Bacillati</taxon>
        <taxon>Cyanobacteriota</taxon>
        <taxon>Cyanophyceae</taxon>
        <taxon>Oscillatoriophycideae</taxon>
        <taxon>Aerosakkonematales</taxon>
        <taxon>Aerosakkonemataceae</taxon>
        <taxon>Floridanema</taxon>
        <taxon>Floridanema flaviceps</taxon>
    </lineage>
</organism>
<evidence type="ECO:0000313" key="2">
    <source>
        <dbReference type="Proteomes" id="UP001576784"/>
    </source>
</evidence>